<dbReference type="PANTHER" id="PTHR16275:SF8">
    <property type="entry name" value="COILED-COIL DOMAIN-CONTAINING PROTEIN 40"/>
    <property type="match status" value="1"/>
</dbReference>
<dbReference type="GO" id="GO:0060287">
    <property type="term" value="P:epithelial cilium movement involved in determination of left/right asymmetry"/>
    <property type="evidence" value="ECO:0007669"/>
    <property type="project" value="TreeGrafter"/>
</dbReference>
<dbReference type="Proteomes" id="UP000472265">
    <property type="component" value="Chromosome 1"/>
</dbReference>
<dbReference type="Pfam" id="PF08647">
    <property type="entry name" value="BRE1"/>
    <property type="match status" value="1"/>
</dbReference>
<accession>A0A671TF65</accession>
<name>A0A671TF65_SPAAU</name>
<organism evidence="2 3">
    <name type="scientific">Sparus aurata</name>
    <name type="common">Gilthead sea bream</name>
    <dbReference type="NCBI Taxonomy" id="8175"/>
    <lineage>
        <taxon>Eukaryota</taxon>
        <taxon>Metazoa</taxon>
        <taxon>Chordata</taxon>
        <taxon>Craniata</taxon>
        <taxon>Vertebrata</taxon>
        <taxon>Euteleostomi</taxon>
        <taxon>Actinopterygii</taxon>
        <taxon>Neopterygii</taxon>
        <taxon>Teleostei</taxon>
        <taxon>Neoteleostei</taxon>
        <taxon>Acanthomorphata</taxon>
        <taxon>Eupercaria</taxon>
        <taxon>Spariformes</taxon>
        <taxon>Sparidae</taxon>
        <taxon>Sparus</taxon>
    </lineage>
</organism>
<keyword evidence="1" id="KW-0175">Coiled coil</keyword>
<keyword evidence="3" id="KW-1185">Reference proteome</keyword>
<dbReference type="GeneTree" id="ENSGT00440000035688"/>
<reference evidence="2" key="3">
    <citation type="submission" date="2025-09" db="UniProtKB">
        <authorList>
            <consortium name="Ensembl"/>
        </authorList>
    </citation>
    <scope>IDENTIFICATION</scope>
</reference>
<evidence type="ECO:0000313" key="3">
    <source>
        <dbReference type="Proteomes" id="UP000472265"/>
    </source>
</evidence>
<dbReference type="GO" id="GO:0035082">
    <property type="term" value="P:axoneme assembly"/>
    <property type="evidence" value="ECO:0007669"/>
    <property type="project" value="InterPro"/>
</dbReference>
<dbReference type="PANTHER" id="PTHR16275">
    <property type="entry name" value="COILED-COIL DOMAIN-CONTAINING PROTEIN 40"/>
    <property type="match status" value="1"/>
</dbReference>
<dbReference type="GO" id="GO:0001947">
    <property type="term" value="P:heart looping"/>
    <property type="evidence" value="ECO:0007669"/>
    <property type="project" value="TreeGrafter"/>
</dbReference>
<evidence type="ECO:0000313" key="2">
    <source>
        <dbReference type="Ensembl" id="ENSSAUP00010000524.1"/>
    </source>
</evidence>
<gene>
    <name evidence="2" type="primary">ccdc40</name>
</gene>
<feature type="coiled-coil region" evidence="1">
    <location>
        <begin position="456"/>
        <end position="490"/>
    </location>
</feature>
<feature type="coiled-coil region" evidence="1">
    <location>
        <begin position="551"/>
        <end position="610"/>
    </location>
</feature>
<dbReference type="InterPro" id="IPR037386">
    <property type="entry name" value="CCDC40"/>
</dbReference>
<dbReference type="AlphaFoldDB" id="A0A671TF65"/>
<proteinExistence type="predicted"/>
<sequence>AAKRPMITLEELQRSTAEVGESVHRTTISLSSVNVNSCVPFFIVSQLQAELDNLNQHLVFTQGLSEDLRSNVKAMKNAKHKVGAEKTQAEEQKLKQDLYVERLTKDLERLTQQIAMYDAQTSAQAKETQAAKEALFEAEMEMESLVMARKQLVQQWSSSLMGIGRRDEAFSAMQEALRTVEHQLILLDKEIESYKKSTTEEQEQNETLTMQLKGSQMDCATYKKLINEKQAQQEALQAHFSTCLRTLKETERTLTRLSTAEVNNQRRQLEKESAGRLELEDKIMTYMQQKLTHNRAAKYSQKLTSQTAALKKEKISQLWKLENDVASMTLESSEVSQRLDGLAITQEALDEEVANYNKLLASNQAKISSFIILIKQKQSTITNYNRQIYQIAASTGHEDLSPLQIKAQELMAQIAELAEIIKSDQRLWMKRLETQVGLTHELEANRKNMLKLQTEYTTMQQKKMLLESQIEAEQREKTELEKNVKMLKGDRVKLNTLLSKKGQLSMALEQENALMETDFLRRLKAAEWESIEMQMKHEKKQKDKEMLLNCLVEAEKQIMLWQKKAELIKETRSVVDSEVKGDIQAMKAEIHRMEVRLSRIMKQSEKLQRESEATVARRETLVLRREAMLFSSNKKVTKGGPNLKLQGLKRKIKNANSVGDFDNPYLHMCLKHVAQLSYMQYKFNHLVTLQSRSKKLQEVCRGSYQALSTSQSIGAALQRQMERVHATSTILHRVGEEFPQHQGTLRRVSQALAARTQALEQETPPE</sequence>
<dbReference type="Ensembl" id="ENSSAUT00010000561.1">
    <property type="protein sequence ID" value="ENSSAUP00010000524.1"/>
    <property type="gene ID" value="ENSSAUG00010000297.1"/>
</dbReference>
<dbReference type="GO" id="GO:0005737">
    <property type="term" value="C:cytoplasm"/>
    <property type="evidence" value="ECO:0007669"/>
    <property type="project" value="TreeGrafter"/>
</dbReference>
<reference evidence="2" key="2">
    <citation type="submission" date="2025-08" db="UniProtKB">
        <authorList>
            <consortium name="Ensembl"/>
        </authorList>
    </citation>
    <scope>IDENTIFICATION</scope>
</reference>
<dbReference type="GO" id="GO:0005929">
    <property type="term" value="C:cilium"/>
    <property type="evidence" value="ECO:0007669"/>
    <property type="project" value="TreeGrafter"/>
</dbReference>
<dbReference type="GO" id="GO:0005576">
    <property type="term" value="C:extracellular region"/>
    <property type="evidence" value="ECO:0007669"/>
    <property type="project" value="GOC"/>
</dbReference>
<protein>
    <submittedName>
        <fullName evidence="2">Coiled-coil domain 40 molecular ruler complex subunit</fullName>
    </submittedName>
</protein>
<reference evidence="2" key="1">
    <citation type="submission" date="2021-04" db="EMBL/GenBank/DDBJ databases">
        <authorList>
            <consortium name="Wellcome Sanger Institute Data Sharing"/>
        </authorList>
    </citation>
    <scope>NUCLEOTIDE SEQUENCE [LARGE SCALE GENOMIC DNA]</scope>
</reference>
<evidence type="ECO:0000256" key="1">
    <source>
        <dbReference type="SAM" id="Coils"/>
    </source>
</evidence>